<name>A0AAN1MNY4_9BURK</name>
<evidence type="ECO:0000313" key="3">
    <source>
        <dbReference type="Proteomes" id="UP000004980"/>
    </source>
</evidence>
<sequence>MDTNTLKKIIACSQPVGIAGGEERKVTFSYESMVKAAELIGLEIASKREVFDDLRKLGFTDAKMDSERRIAAPLRLVVHIVIPVAKEVLSDYEKTEK</sequence>
<organism evidence="1 4">
    <name type="scientific">Paraburkholderia hospita</name>
    <dbReference type="NCBI Taxonomy" id="169430"/>
    <lineage>
        <taxon>Bacteria</taxon>
        <taxon>Pseudomonadati</taxon>
        <taxon>Pseudomonadota</taxon>
        <taxon>Betaproteobacteria</taxon>
        <taxon>Burkholderiales</taxon>
        <taxon>Burkholderiaceae</taxon>
        <taxon>Paraburkholderia</taxon>
    </lineage>
</organism>
<gene>
    <name evidence="1" type="ORF">C2L64_37760</name>
    <name evidence="2" type="ORF">WQE_01005</name>
</gene>
<dbReference type="EMBL" id="CP026107">
    <property type="protein sequence ID" value="AUT74047.1"/>
    <property type="molecule type" value="Genomic_DNA"/>
</dbReference>
<reference evidence="1 4" key="2">
    <citation type="submission" date="2018-01" db="EMBL/GenBank/DDBJ databases">
        <title>Species boundaries and ecological features among Paraburkholderia terrae DSMZ17804T, P. hospita DSMZ17164T and P. caribensis DSMZ13236T.</title>
        <authorList>
            <person name="Pratama A.A."/>
        </authorList>
    </citation>
    <scope>NUCLEOTIDE SEQUENCE [LARGE SCALE GENOMIC DNA]</scope>
    <source>
        <strain evidence="1 4">DSM 17164</strain>
    </source>
</reference>
<dbReference type="Proteomes" id="UP000236649">
    <property type="component" value="Chromosome 3"/>
</dbReference>
<proteinExistence type="predicted"/>
<keyword evidence="3" id="KW-1185">Reference proteome</keyword>
<evidence type="ECO:0000313" key="2">
    <source>
        <dbReference type="EMBL" id="EIN02957.1"/>
    </source>
</evidence>
<dbReference type="GeneID" id="55534044"/>
<dbReference type="AlphaFoldDB" id="A0AAN1MNY4"/>
<dbReference type="KEGG" id="phs:C2L64_37760"/>
<accession>A0AAN1MNY4</accession>
<protein>
    <submittedName>
        <fullName evidence="1">Uncharacterized protein</fullName>
    </submittedName>
</protein>
<dbReference type="Proteomes" id="UP000004980">
    <property type="component" value="Unassembled WGS sequence"/>
</dbReference>
<evidence type="ECO:0000313" key="4">
    <source>
        <dbReference type="Proteomes" id="UP000236649"/>
    </source>
</evidence>
<reference evidence="2 3" key="1">
    <citation type="journal article" date="2012" name="J. Bacteriol.">
        <title>Draft Genome Sequence of the Soil Bacterium Burkholderia terrae Strain BS001, Which Interacts with Fungal Surface Structures.</title>
        <authorList>
            <person name="Nazir R."/>
            <person name="Hansen M.A."/>
            <person name="Sorensen S."/>
            <person name="van Elsas J.D."/>
        </authorList>
    </citation>
    <scope>NUCLEOTIDE SEQUENCE [LARGE SCALE GENOMIC DNA]</scope>
    <source>
        <strain evidence="2 3">BS001</strain>
    </source>
</reference>
<evidence type="ECO:0000313" key="1">
    <source>
        <dbReference type="EMBL" id="AUT74047.1"/>
    </source>
</evidence>
<dbReference type="EMBL" id="AKAU01000011">
    <property type="protein sequence ID" value="EIN02957.1"/>
    <property type="molecule type" value="Genomic_DNA"/>
</dbReference>
<dbReference type="RefSeq" id="WP_007576764.1">
    <property type="nucleotide sequence ID" value="NZ_AKAU01000011.1"/>
</dbReference>